<dbReference type="GO" id="GO:0005794">
    <property type="term" value="C:Golgi apparatus"/>
    <property type="evidence" value="ECO:0007669"/>
    <property type="project" value="TreeGrafter"/>
</dbReference>
<keyword evidence="7 18" id="KW-0808">Transferase</keyword>
<evidence type="ECO:0000256" key="11">
    <source>
        <dbReference type="ARBA" id="ARBA00022989"/>
    </source>
</evidence>
<sequence>MAEVKENIFLFVPNLIGFARVILAIISFYFMPTHCILACSCYIISALLDAVDGHAARYFNQSTKFGAMLDQLTDRAGTSCLLVTLATFYPQYTFWFQLSLAIDVTCHWLYLHTSMLQGKASHKFIDMSENPIMRAYYTNKWLLFYMCACNEAFYASLYVLHFYSGPTILGVELYRLIAMVTMPTAIVKTGISVLHGFVASLNLATIDVNERAAAIQKNE</sequence>
<comment type="cofactor">
    <cofactor evidence="2">
        <name>Mg(2+)</name>
        <dbReference type="ChEBI" id="CHEBI:18420"/>
    </cofactor>
</comment>
<evidence type="ECO:0000256" key="1">
    <source>
        <dbReference type="ARBA" id="ARBA00001936"/>
    </source>
</evidence>
<evidence type="ECO:0000256" key="6">
    <source>
        <dbReference type="ARBA" id="ARBA00022516"/>
    </source>
</evidence>
<dbReference type="Pfam" id="PF01066">
    <property type="entry name" value="CDP-OH_P_transf"/>
    <property type="match status" value="1"/>
</dbReference>
<keyword evidence="12 18" id="KW-0443">Lipid metabolism</keyword>
<dbReference type="Proteomes" id="UP000504629">
    <property type="component" value="Unplaced"/>
</dbReference>
<evidence type="ECO:0000256" key="7">
    <source>
        <dbReference type="ARBA" id="ARBA00022679"/>
    </source>
</evidence>
<evidence type="ECO:0000256" key="20">
    <source>
        <dbReference type="SAM" id="Phobius"/>
    </source>
</evidence>
<comment type="catalytic activity">
    <reaction evidence="18">
        <text>a CDP-1,2-diacyl-sn-glycerol + myo-inositol = a 1,2-diacyl-sn-glycero-3-phospho-(1D-myo-inositol) + CMP + H(+)</text>
        <dbReference type="Rhea" id="RHEA:11580"/>
        <dbReference type="ChEBI" id="CHEBI:15378"/>
        <dbReference type="ChEBI" id="CHEBI:17268"/>
        <dbReference type="ChEBI" id="CHEBI:57880"/>
        <dbReference type="ChEBI" id="CHEBI:58332"/>
        <dbReference type="ChEBI" id="CHEBI:60377"/>
        <dbReference type="EC" id="2.7.8.11"/>
    </reaction>
</comment>
<dbReference type="GO" id="GO:0046872">
    <property type="term" value="F:metal ion binding"/>
    <property type="evidence" value="ECO:0007669"/>
    <property type="project" value="UniProtKB-KW"/>
</dbReference>
<evidence type="ECO:0000256" key="16">
    <source>
        <dbReference type="ARBA" id="ARBA00023264"/>
    </source>
</evidence>
<gene>
    <name evidence="22" type="primary">LOC114247741</name>
</gene>
<evidence type="ECO:0000256" key="4">
    <source>
        <dbReference type="ARBA" id="ARBA00010441"/>
    </source>
</evidence>
<dbReference type="PANTHER" id="PTHR15362">
    <property type="entry name" value="PHOSPHATIDYLINOSITOL SYNTHASE"/>
    <property type="match status" value="1"/>
</dbReference>
<dbReference type="OrthoDB" id="10251079at2759"/>
<accession>A0A6J2K2V4</accession>
<evidence type="ECO:0000256" key="19">
    <source>
        <dbReference type="RuleBase" id="RU003750"/>
    </source>
</evidence>
<proteinExistence type="inferred from homology"/>
<dbReference type="PIRSF" id="PIRSF000848">
    <property type="entry name" value="CDP_diag_ino_3_P"/>
    <property type="match status" value="1"/>
</dbReference>
<name>A0A6J2K2V4_BOMMA</name>
<dbReference type="Gene3D" id="1.20.120.1760">
    <property type="match status" value="1"/>
</dbReference>
<keyword evidence="14 18" id="KW-0594">Phospholipid biosynthesis</keyword>
<feature type="transmembrane region" description="Helical" evidence="20">
    <location>
        <begin position="92"/>
        <end position="111"/>
    </location>
</feature>
<reference evidence="22" key="1">
    <citation type="submission" date="2025-08" db="UniProtKB">
        <authorList>
            <consortium name="RefSeq"/>
        </authorList>
    </citation>
    <scope>IDENTIFICATION</scope>
    <source>
        <tissue evidence="22">Silk gland</tissue>
    </source>
</reference>
<dbReference type="InterPro" id="IPR000462">
    <property type="entry name" value="CDP-OH_P_trans"/>
</dbReference>
<protein>
    <recommendedName>
        <fullName evidence="17 18">CDP-diacylglycerol--inositol 3-phosphatidyltransferase</fullName>
        <ecNumber evidence="5 18">2.7.8.11</ecNumber>
    </recommendedName>
</protein>
<dbReference type="GO" id="GO:0006661">
    <property type="term" value="P:phosphatidylinositol biosynthetic process"/>
    <property type="evidence" value="ECO:0007669"/>
    <property type="project" value="TreeGrafter"/>
</dbReference>
<evidence type="ECO:0000313" key="21">
    <source>
        <dbReference type="Proteomes" id="UP000504629"/>
    </source>
</evidence>
<keyword evidence="6 18" id="KW-0444">Lipid biosynthesis</keyword>
<evidence type="ECO:0000256" key="12">
    <source>
        <dbReference type="ARBA" id="ARBA00023098"/>
    </source>
</evidence>
<keyword evidence="10" id="KW-0460">Magnesium</keyword>
<feature type="transmembrane region" description="Helical" evidence="20">
    <location>
        <begin position="7"/>
        <end position="30"/>
    </location>
</feature>
<comment type="cofactor">
    <cofactor evidence="1">
        <name>Mn(2+)</name>
        <dbReference type="ChEBI" id="CHEBI:29035"/>
    </cofactor>
</comment>
<dbReference type="GO" id="GO:0003881">
    <property type="term" value="F:CDP-diacylglycerol-inositol 3-phosphatidyltransferase activity"/>
    <property type="evidence" value="ECO:0007669"/>
    <property type="project" value="UniProtKB-UniRule"/>
</dbReference>
<comment type="similarity">
    <text evidence="4 18 19">Belongs to the CDP-alcohol phosphatidyltransferase class-I family.</text>
</comment>
<evidence type="ECO:0000256" key="9">
    <source>
        <dbReference type="ARBA" id="ARBA00022723"/>
    </source>
</evidence>
<evidence type="ECO:0000256" key="17">
    <source>
        <dbReference type="ARBA" id="ARBA00070582"/>
    </source>
</evidence>
<dbReference type="CTD" id="32506"/>
<keyword evidence="15" id="KW-0464">Manganese</keyword>
<keyword evidence="11 20" id="KW-1133">Transmembrane helix</keyword>
<keyword evidence="9" id="KW-0479">Metal-binding</keyword>
<dbReference type="InterPro" id="IPR048254">
    <property type="entry name" value="CDP_ALCOHOL_P_TRANSF_CS"/>
</dbReference>
<feature type="transmembrane region" description="Helical" evidence="20">
    <location>
        <begin position="176"/>
        <end position="201"/>
    </location>
</feature>
<dbReference type="GO" id="GO:0016020">
    <property type="term" value="C:membrane"/>
    <property type="evidence" value="ECO:0007669"/>
    <property type="project" value="UniProtKB-SubCell"/>
</dbReference>
<dbReference type="EC" id="2.7.8.11" evidence="5 18"/>
<dbReference type="PANTHER" id="PTHR15362:SF4">
    <property type="entry name" value="CDP-DIACYLGLYCEROL--INOSITOL 3-PHOSPHATIDYLTRANSFERASE"/>
    <property type="match status" value="1"/>
</dbReference>
<keyword evidence="16 18" id="KW-1208">Phospholipid metabolism</keyword>
<organism evidence="21 22">
    <name type="scientific">Bombyx mandarina</name>
    <name type="common">Wild silk moth</name>
    <name type="synonym">Wild silkworm</name>
    <dbReference type="NCBI Taxonomy" id="7092"/>
    <lineage>
        <taxon>Eukaryota</taxon>
        <taxon>Metazoa</taxon>
        <taxon>Ecdysozoa</taxon>
        <taxon>Arthropoda</taxon>
        <taxon>Hexapoda</taxon>
        <taxon>Insecta</taxon>
        <taxon>Pterygota</taxon>
        <taxon>Neoptera</taxon>
        <taxon>Endopterygota</taxon>
        <taxon>Lepidoptera</taxon>
        <taxon>Glossata</taxon>
        <taxon>Ditrysia</taxon>
        <taxon>Bombycoidea</taxon>
        <taxon>Bombycidae</taxon>
        <taxon>Bombycinae</taxon>
        <taxon>Bombyx</taxon>
    </lineage>
</organism>
<evidence type="ECO:0000256" key="5">
    <source>
        <dbReference type="ARBA" id="ARBA00013212"/>
    </source>
</evidence>
<keyword evidence="21" id="KW-1185">Reference proteome</keyword>
<dbReference type="InterPro" id="IPR043130">
    <property type="entry name" value="CDP-OH_PTrfase_TM_dom"/>
</dbReference>
<evidence type="ECO:0000256" key="18">
    <source>
        <dbReference type="PIRNR" id="PIRNR000848"/>
    </source>
</evidence>
<evidence type="ECO:0000256" key="15">
    <source>
        <dbReference type="ARBA" id="ARBA00023211"/>
    </source>
</evidence>
<evidence type="ECO:0000256" key="10">
    <source>
        <dbReference type="ARBA" id="ARBA00022842"/>
    </source>
</evidence>
<feature type="transmembrane region" description="Helical" evidence="20">
    <location>
        <begin position="142"/>
        <end position="164"/>
    </location>
</feature>
<dbReference type="PROSITE" id="PS00379">
    <property type="entry name" value="CDP_ALCOHOL_P_TRANSF"/>
    <property type="match status" value="1"/>
</dbReference>
<keyword evidence="13 18" id="KW-0472">Membrane</keyword>
<dbReference type="GeneID" id="114247741"/>
<keyword evidence="8 20" id="KW-0812">Transmembrane</keyword>
<dbReference type="InterPro" id="IPR014387">
    <property type="entry name" value="CDP_diag_ino_3_P_euk"/>
</dbReference>
<evidence type="ECO:0000256" key="13">
    <source>
        <dbReference type="ARBA" id="ARBA00023136"/>
    </source>
</evidence>
<comment type="subcellular location">
    <subcellularLocation>
        <location evidence="3">Membrane</location>
        <topology evidence="3">Multi-pass membrane protein</topology>
    </subcellularLocation>
</comment>
<evidence type="ECO:0000313" key="22">
    <source>
        <dbReference type="RefSeq" id="XP_028036566.1"/>
    </source>
</evidence>
<dbReference type="FunFam" id="1.20.120.1760:FF:000003">
    <property type="entry name" value="CDP-diacylglycerol--inositol 3-phosphatidyltransferase"/>
    <property type="match status" value="1"/>
</dbReference>
<evidence type="ECO:0000256" key="8">
    <source>
        <dbReference type="ARBA" id="ARBA00022692"/>
    </source>
</evidence>
<dbReference type="RefSeq" id="XP_028036566.1">
    <property type="nucleotide sequence ID" value="XM_028180765.1"/>
</dbReference>
<evidence type="ECO:0000256" key="3">
    <source>
        <dbReference type="ARBA" id="ARBA00004141"/>
    </source>
</evidence>
<evidence type="ECO:0000256" key="2">
    <source>
        <dbReference type="ARBA" id="ARBA00001946"/>
    </source>
</evidence>
<dbReference type="KEGG" id="bman:114247741"/>
<evidence type="ECO:0000256" key="14">
    <source>
        <dbReference type="ARBA" id="ARBA00023209"/>
    </source>
</evidence>
<dbReference type="AlphaFoldDB" id="A0A6J2K2V4"/>